<dbReference type="EMBL" id="FNIA01000010">
    <property type="protein sequence ID" value="SDM96001.1"/>
    <property type="molecule type" value="Genomic_DNA"/>
</dbReference>
<organism evidence="1 2">
    <name type="scientific">Haloarchaeobius iranensis</name>
    <dbReference type="NCBI Taxonomy" id="996166"/>
    <lineage>
        <taxon>Archaea</taxon>
        <taxon>Methanobacteriati</taxon>
        <taxon>Methanobacteriota</taxon>
        <taxon>Stenosarchaea group</taxon>
        <taxon>Halobacteria</taxon>
        <taxon>Halobacteriales</taxon>
        <taxon>Halorubellaceae</taxon>
        <taxon>Haloarchaeobius</taxon>
    </lineage>
</organism>
<protein>
    <submittedName>
        <fullName evidence="1">Uncharacterized protein</fullName>
    </submittedName>
</protein>
<accession>A0A1G9XHJ2</accession>
<dbReference type="STRING" id="996166.SAMN05192554_110125"/>
<evidence type="ECO:0000313" key="2">
    <source>
        <dbReference type="Proteomes" id="UP000199370"/>
    </source>
</evidence>
<dbReference type="Proteomes" id="UP000199370">
    <property type="component" value="Unassembled WGS sequence"/>
</dbReference>
<sequence>MEEKREELFTKLGSKLTTAHSDWDTISGQLEEYQNEIKSIDDRYSNLPDGKRQGFDLSLANIIEVVTDSTSPVGVLNTRSDLKTAFENPLISSVQENYIKFYEEVGIEVSDEDRNEIRGKIRASAESNPEGALREINDVLGKIDDLNQYVIEALVDDLSENPTNVTSPADINSQIDKLHSRQKELDSIAEEFSERSWIPEEVEMINTSISLLNSETELEFVEYFELIDEEVQTIPEIVPLENAIQGELLNRRDEVFKRPSIVFTDIKNGVTSISKENDSLSHIQSLSTMIDFREKDVEFMNTVEEWRGSPPDDLDQLQDSVQYAVNQLSIWKDVVDERWSTKQPILSTYQDLLQEDPPDKVQSCMQTELPAEENLPRLYSALIQAESWISENEDQILEHISEDAQDLFHSLSESNMYSISESELDALAELMDIVDIKVVMDE</sequence>
<dbReference type="AlphaFoldDB" id="A0A1G9XHJ2"/>
<reference evidence="1 2" key="1">
    <citation type="submission" date="2016-10" db="EMBL/GenBank/DDBJ databases">
        <authorList>
            <person name="de Groot N.N."/>
        </authorList>
    </citation>
    <scope>NUCLEOTIDE SEQUENCE [LARGE SCALE GENOMIC DNA]</scope>
    <source>
        <strain evidence="2">EB21,IBRC-M 10013,KCTC 4048</strain>
    </source>
</reference>
<gene>
    <name evidence="1" type="ORF">SAMN05192554_110125</name>
</gene>
<keyword evidence="2" id="KW-1185">Reference proteome</keyword>
<name>A0A1G9XHJ2_9EURY</name>
<evidence type="ECO:0000313" key="1">
    <source>
        <dbReference type="EMBL" id="SDM96001.1"/>
    </source>
</evidence>
<proteinExistence type="predicted"/>